<keyword evidence="2" id="KW-1185">Reference proteome</keyword>
<organism evidence="1 2">
    <name type="scientific">Oedothorax gibbosus</name>
    <dbReference type="NCBI Taxonomy" id="931172"/>
    <lineage>
        <taxon>Eukaryota</taxon>
        <taxon>Metazoa</taxon>
        <taxon>Ecdysozoa</taxon>
        <taxon>Arthropoda</taxon>
        <taxon>Chelicerata</taxon>
        <taxon>Arachnida</taxon>
        <taxon>Araneae</taxon>
        <taxon>Araneomorphae</taxon>
        <taxon>Entelegynae</taxon>
        <taxon>Araneoidea</taxon>
        <taxon>Linyphiidae</taxon>
        <taxon>Erigoninae</taxon>
        <taxon>Oedothorax</taxon>
    </lineage>
</organism>
<accession>A0AAV6U383</accession>
<dbReference type="AlphaFoldDB" id="A0AAV6U383"/>
<reference evidence="1 2" key="1">
    <citation type="journal article" date="2022" name="Nat. Ecol. Evol.">
        <title>A masculinizing supergene underlies an exaggerated male reproductive morph in a spider.</title>
        <authorList>
            <person name="Hendrickx F."/>
            <person name="De Corte Z."/>
            <person name="Sonet G."/>
            <person name="Van Belleghem S.M."/>
            <person name="Kostlbacher S."/>
            <person name="Vangestel C."/>
        </authorList>
    </citation>
    <scope>NUCLEOTIDE SEQUENCE [LARGE SCALE GENOMIC DNA]</scope>
    <source>
        <strain evidence="1">W744_W776</strain>
    </source>
</reference>
<sequence length="94" mass="11044">MYFIKNSQGHLYHKLSPIREEKCEEIKAADIFECFISKKKRVLRNTQNQANATKICGDLFPLNEYSLPSSSDDQKLIKVLQELTLYTKYKKIKE</sequence>
<evidence type="ECO:0000313" key="2">
    <source>
        <dbReference type="Proteomes" id="UP000827092"/>
    </source>
</evidence>
<gene>
    <name evidence="1" type="ORF">JTE90_024638</name>
</gene>
<dbReference type="Proteomes" id="UP000827092">
    <property type="component" value="Unassembled WGS sequence"/>
</dbReference>
<evidence type="ECO:0000313" key="1">
    <source>
        <dbReference type="EMBL" id="KAG8178478.1"/>
    </source>
</evidence>
<name>A0AAV6U383_9ARAC</name>
<proteinExistence type="predicted"/>
<protein>
    <submittedName>
        <fullName evidence="1">Uncharacterized protein</fullName>
    </submittedName>
</protein>
<comment type="caution">
    <text evidence="1">The sequence shown here is derived from an EMBL/GenBank/DDBJ whole genome shotgun (WGS) entry which is preliminary data.</text>
</comment>
<dbReference type="EMBL" id="JAFNEN010000693">
    <property type="protein sequence ID" value="KAG8178478.1"/>
    <property type="molecule type" value="Genomic_DNA"/>
</dbReference>